<evidence type="ECO:0000313" key="1">
    <source>
        <dbReference type="EMBL" id="GLJ59739.1"/>
    </source>
</evidence>
<organism evidence="1 2">
    <name type="scientific">Cryptomeria japonica</name>
    <name type="common">Japanese cedar</name>
    <name type="synonym">Cupressus japonica</name>
    <dbReference type="NCBI Taxonomy" id="3369"/>
    <lineage>
        <taxon>Eukaryota</taxon>
        <taxon>Viridiplantae</taxon>
        <taxon>Streptophyta</taxon>
        <taxon>Embryophyta</taxon>
        <taxon>Tracheophyta</taxon>
        <taxon>Spermatophyta</taxon>
        <taxon>Pinopsida</taxon>
        <taxon>Pinidae</taxon>
        <taxon>Conifers II</taxon>
        <taxon>Cupressales</taxon>
        <taxon>Cupressaceae</taxon>
        <taxon>Cryptomeria</taxon>
    </lineage>
</organism>
<reference evidence="1" key="1">
    <citation type="submission" date="2022-12" db="EMBL/GenBank/DDBJ databases">
        <title>Chromosome-Level Genome Assembly of Japanese Cedar (Cryptomeriajaponica D. Don).</title>
        <authorList>
            <person name="Fujino T."/>
            <person name="Yamaguchi K."/>
            <person name="Yokoyama T."/>
            <person name="Hamanaka T."/>
            <person name="Harazono Y."/>
            <person name="Kamada H."/>
            <person name="Kobayashi W."/>
            <person name="Ujino-Ihara T."/>
            <person name="Uchiyama K."/>
            <person name="Matsumoto A."/>
            <person name="Izuno A."/>
            <person name="Tsumura Y."/>
            <person name="Toyoda A."/>
            <person name="Shigenobu S."/>
            <person name="Moriguchi Y."/>
            <person name="Ueno S."/>
            <person name="Kasahara M."/>
        </authorList>
    </citation>
    <scope>NUCLEOTIDE SEQUENCE</scope>
</reference>
<keyword evidence="2" id="KW-1185">Reference proteome</keyword>
<gene>
    <name evidence="1" type="ORF">SUGI_1521440</name>
</gene>
<dbReference type="EMBL" id="BSEH01001334">
    <property type="protein sequence ID" value="GLJ59739.1"/>
    <property type="molecule type" value="Genomic_DNA"/>
</dbReference>
<dbReference type="Proteomes" id="UP001234787">
    <property type="component" value="Unassembled WGS sequence"/>
</dbReference>
<comment type="caution">
    <text evidence="1">The sequence shown here is derived from an EMBL/GenBank/DDBJ whole genome shotgun (WGS) entry which is preliminary data.</text>
</comment>
<accession>A0AAD3RS71</accession>
<proteinExistence type="predicted"/>
<evidence type="ECO:0000313" key="2">
    <source>
        <dbReference type="Proteomes" id="UP001234787"/>
    </source>
</evidence>
<protein>
    <submittedName>
        <fullName evidence="1">Uncharacterized protein</fullName>
    </submittedName>
</protein>
<sequence>MVGEGLDRCGYFWYANELEDSEDENEVEGSEDENEIYGVDDYEEPDYNDYEVFEILLGVSTRDYAGKMVGSFFCSSSAVMAASQSLTCSPAVMAVLEALT</sequence>
<dbReference type="AlphaFoldDB" id="A0AAD3RS71"/>
<name>A0AAD3RS71_CRYJA</name>